<accession>A0A1G6M5J2</accession>
<proteinExistence type="predicted"/>
<keyword evidence="2" id="KW-1185">Reference proteome</keyword>
<evidence type="ECO:0000313" key="1">
    <source>
        <dbReference type="EMBL" id="SDC50701.1"/>
    </source>
</evidence>
<dbReference type="Pfam" id="PF05013">
    <property type="entry name" value="FGase"/>
    <property type="match status" value="1"/>
</dbReference>
<gene>
    <name evidence="1" type="ORF">SAMN04488104_100118</name>
</gene>
<dbReference type="Proteomes" id="UP000199060">
    <property type="component" value="Unassembled WGS sequence"/>
</dbReference>
<dbReference type="RefSeq" id="WP_087940775.1">
    <property type="nucleotide sequence ID" value="NZ_FNAC01000001.1"/>
</dbReference>
<name>A0A1G6M5J2_9BACT</name>
<reference evidence="2" key="1">
    <citation type="submission" date="2016-10" db="EMBL/GenBank/DDBJ databases">
        <authorList>
            <person name="Varghese N."/>
            <person name="Submissions S."/>
        </authorList>
    </citation>
    <scope>NUCLEOTIDE SEQUENCE [LARGE SCALE GENOMIC DNA]</scope>
    <source>
        <strain evidence="2">DSM 23095</strain>
    </source>
</reference>
<evidence type="ECO:0000313" key="2">
    <source>
        <dbReference type="Proteomes" id="UP000199060"/>
    </source>
</evidence>
<dbReference type="AlphaFoldDB" id="A0A1G6M5J2"/>
<dbReference type="Gene3D" id="3.40.630.40">
    <property type="entry name" value="Zn-dependent exopeptidases"/>
    <property type="match status" value="1"/>
</dbReference>
<dbReference type="SUPFAM" id="SSF53187">
    <property type="entry name" value="Zn-dependent exopeptidases"/>
    <property type="match status" value="1"/>
</dbReference>
<dbReference type="GO" id="GO:0016787">
    <property type="term" value="F:hydrolase activity"/>
    <property type="evidence" value="ECO:0007669"/>
    <property type="project" value="UniProtKB-KW"/>
</dbReference>
<dbReference type="OrthoDB" id="8716700at2"/>
<organism evidence="1 2">
    <name type="scientific">Algoriphagus faecimaris</name>
    <dbReference type="NCBI Taxonomy" id="686796"/>
    <lineage>
        <taxon>Bacteria</taxon>
        <taxon>Pseudomonadati</taxon>
        <taxon>Bacteroidota</taxon>
        <taxon>Cytophagia</taxon>
        <taxon>Cytophagales</taxon>
        <taxon>Cyclobacteriaceae</taxon>
        <taxon>Algoriphagus</taxon>
    </lineage>
</organism>
<dbReference type="STRING" id="686796.SAMN04488104_100118"/>
<protein>
    <submittedName>
        <fullName evidence="1">N-formylglutamate amidohydrolase</fullName>
    </submittedName>
</protein>
<keyword evidence="1" id="KW-0378">Hydrolase</keyword>
<dbReference type="EMBL" id="FNAC01000001">
    <property type="protein sequence ID" value="SDC50701.1"/>
    <property type="molecule type" value="Genomic_DNA"/>
</dbReference>
<dbReference type="InterPro" id="IPR007709">
    <property type="entry name" value="N-FG_amidohydro"/>
</dbReference>
<sequence>MMLLHIPHSSTHIPYFDGFITNRQAIEQEIFRLTDWFTDELFALPKQPKLITPFSRVFCDVERFEDDDKELMASFGMGVLYQRTDSGGMLREISPELREKILSEFYRPHHIQLLDFTKTKLAEEGKCLIVDCHSFPMKPFNCSFYKGDFRPDFNIGTDSFHTPQNLVRIISSN</sequence>